<protein>
    <recommendedName>
        <fullName evidence="3">3-oxoacyl-[acyl-carrier-protein] reductase</fullName>
        <ecNumber evidence="3">1.1.1.100</ecNumber>
    </recommendedName>
</protein>
<evidence type="ECO:0000256" key="8">
    <source>
        <dbReference type="ARBA" id="ARBA00048508"/>
    </source>
</evidence>
<comment type="catalytic activity">
    <reaction evidence="8">
        <text>a (3R)-hydroxyacyl-[ACP] + NADP(+) = a 3-oxoacyl-[ACP] + NADPH + H(+)</text>
        <dbReference type="Rhea" id="RHEA:17397"/>
        <dbReference type="Rhea" id="RHEA-COMP:9916"/>
        <dbReference type="Rhea" id="RHEA-COMP:9945"/>
        <dbReference type="ChEBI" id="CHEBI:15378"/>
        <dbReference type="ChEBI" id="CHEBI:57783"/>
        <dbReference type="ChEBI" id="CHEBI:58349"/>
        <dbReference type="ChEBI" id="CHEBI:78776"/>
        <dbReference type="ChEBI" id="CHEBI:78827"/>
        <dbReference type="EC" id="1.1.1.100"/>
    </reaction>
</comment>
<dbReference type="FunFam" id="3.40.50.720:FF:000173">
    <property type="entry name" value="3-oxoacyl-[acyl-carrier protein] reductase"/>
    <property type="match status" value="1"/>
</dbReference>
<proteinExistence type="inferred from homology"/>
<dbReference type="PROSITE" id="PS00061">
    <property type="entry name" value="ADH_SHORT"/>
    <property type="match status" value="1"/>
</dbReference>
<keyword evidence="7" id="KW-0275">Fatty acid biosynthesis</keyword>
<evidence type="ECO:0000256" key="5">
    <source>
        <dbReference type="ARBA" id="ARBA00022832"/>
    </source>
</evidence>
<dbReference type="Proteomes" id="UP000823388">
    <property type="component" value="Chromosome 1K"/>
</dbReference>
<dbReference type="PANTHER" id="PTHR42879:SF2">
    <property type="entry name" value="3-OXOACYL-[ACYL-CARRIER-PROTEIN] REDUCTASE FABG"/>
    <property type="match status" value="1"/>
</dbReference>
<dbReference type="PRINTS" id="PR00080">
    <property type="entry name" value="SDRFAMILY"/>
</dbReference>
<dbReference type="EMBL" id="CM029037">
    <property type="protein sequence ID" value="KAG2658651.1"/>
    <property type="molecule type" value="Genomic_DNA"/>
</dbReference>
<evidence type="ECO:0000256" key="1">
    <source>
        <dbReference type="ARBA" id="ARBA00005194"/>
    </source>
</evidence>
<dbReference type="GO" id="GO:0006633">
    <property type="term" value="P:fatty acid biosynthetic process"/>
    <property type="evidence" value="ECO:0007669"/>
    <property type="project" value="UniProtKB-KW"/>
</dbReference>
<dbReference type="PRINTS" id="PR00081">
    <property type="entry name" value="GDHRDH"/>
</dbReference>
<comment type="pathway">
    <text evidence="1">Lipid metabolism; fatty acid biosynthesis.</text>
</comment>
<evidence type="ECO:0000256" key="9">
    <source>
        <dbReference type="RuleBase" id="RU000363"/>
    </source>
</evidence>
<keyword evidence="11" id="KW-1185">Reference proteome</keyword>
<dbReference type="SUPFAM" id="SSF51735">
    <property type="entry name" value="NAD(P)-binding Rossmann-fold domains"/>
    <property type="match status" value="1"/>
</dbReference>
<dbReference type="InterPro" id="IPR050259">
    <property type="entry name" value="SDR"/>
</dbReference>
<gene>
    <name evidence="10" type="ORF">PVAP13_1KG288100</name>
</gene>
<evidence type="ECO:0000256" key="3">
    <source>
        <dbReference type="ARBA" id="ARBA00012948"/>
    </source>
</evidence>
<evidence type="ECO:0000313" key="10">
    <source>
        <dbReference type="EMBL" id="KAG2658651.1"/>
    </source>
</evidence>
<comment type="similarity">
    <text evidence="2 9">Belongs to the short-chain dehydrogenases/reductases (SDR) family.</text>
</comment>
<dbReference type="InterPro" id="IPR020904">
    <property type="entry name" value="Sc_DH/Rdtase_CS"/>
</dbReference>
<keyword evidence="5" id="KW-0276">Fatty acid metabolism</keyword>
<dbReference type="Gene3D" id="3.40.50.720">
    <property type="entry name" value="NAD(P)-binding Rossmann-like Domain"/>
    <property type="match status" value="1"/>
</dbReference>
<dbReference type="NCBIfam" id="NF009466">
    <property type="entry name" value="PRK12826.1-2"/>
    <property type="match status" value="1"/>
</dbReference>
<dbReference type="CDD" id="cd05333">
    <property type="entry name" value="BKR_SDR_c"/>
    <property type="match status" value="1"/>
</dbReference>
<keyword evidence="4" id="KW-0444">Lipid biosynthesis</keyword>
<dbReference type="EC" id="1.1.1.100" evidence="3"/>
<keyword evidence="6" id="KW-0560">Oxidoreductase</keyword>
<dbReference type="AlphaFoldDB" id="A0A8T0XAQ6"/>
<dbReference type="Pfam" id="PF13561">
    <property type="entry name" value="adh_short_C2"/>
    <property type="match status" value="1"/>
</dbReference>
<sequence>MAAASAAAAAALASPAALSASPARRGLVSFAAPALRSGPGTRAVALSGVRTHVAAVEQAVAQDATKLEAPVVVVTGASRGIGKAIALTLGKAGCKVLVNYARSSKEAEEVSKEIEASGGQAITFGGDVSKEADVESMIKTAVDTWGTIDVLVNNAGTHKCILPSVTVPICFTSNNWNTKFIPGITRDTLLMRMRKSQWQDVIDLNLTGVFLCTQAATKVMMKKRKGRIINIASIVGLTGNVGQANYAAAKAGVIGFTKTVAREYASRNINANAVAPGFISSDMTAELGEELERKILSTVPLGRYGTPEDVAGLVEFLALSPAASYITGQVLTIDGGMVM</sequence>
<comment type="caution">
    <text evidence="10">The sequence shown here is derived from an EMBL/GenBank/DDBJ whole genome shotgun (WGS) entry which is preliminary data.</text>
</comment>
<evidence type="ECO:0000313" key="11">
    <source>
        <dbReference type="Proteomes" id="UP000823388"/>
    </source>
</evidence>
<dbReference type="PANTHER" id="PTHR42879">
    <property type="entry name" value="3-OXOACYL-(ACYL-CARRIER-PROTEIN) REDUCTASE"/>
    <property type="match status" value="1"/>
</dbReference>
<evidence type="ECO:0000256" key="6">
    <source>
        <dbReference type="ARBA" id="ARBA00023002"/>
    </source>
</evidence>
<dbReference type="GO" id="GO:0004316">
    <property type="term" value="F:3-oxoacyl-[acyl-carrier-protein] reductase (NADPH) activity"/>
    <property type="evidence" value="ECO:0007669"/>
    <property type="project" value="UniProtKB-EC"/>
</dbReference>
<evidence type="ECO:0000256" key="7">
    <source>
        <dbReference type="ARBA" id="ARBA00023160"/>
    </source>
</evidence>
<evidence type="ECO:0000256" key="4">
    <source>
        <dbReference type="ARBA" id="ARBA00022516"/>
    </source>
</evidence>
<organism evidence="10 11">
    <name type="scientific">Panicum virgatum</name>
    <name type="common">Blackwell switchgrass</name>
    <dbReference type="NCBI Taxonomy" id="38727"/>
    <lineage>
        <taxon>Eukaryota</taxon>
        <taxon>Viridiplantae</taxon>
        <taxon>Streptophyta</taxon>
        <taxon>Embryophyta</taxon>
        <taxon>Tracheophyta</taxon>
        <taxon>Spermatophyta</taxon>
        <taxon>Magnoliopsida</taxon>
        <taxon>Liliopsida</taxon>
        <taxon>Poales</taxon>
        <taxon>Poaceae</taxon>
        <taxon>PACMAD clade</taxon>
        <taxon>Panicoideae</taxon>
        <taxon>Panicodae</taxon>
        <taxon>Paniceae</taxon>
        <taxon>Panicinae</taxon>
        <taxon>Panicum</taxon>
        <taxon>Panicum sect. Hiantes</taxon>
    </lineage>
</organism>
<name>A0A8T0XAQ6_PANVG</name>
<reference evidence="10" key="1">
    <citation type="submission" date="2020-05" db="EMBL/GenBank/DDBJ databases">
        <title>WGS assembly of Panicum virgatum.</title>
        <authorList>
            <person name="Lovell J.T."/>
            <person name="Jenkins J."/>
            <person name="Shu S."/>
            <person name="Juenger T.E."/>
            <person name="Schmutz J."/>
        </authorList>
    </citation>
    <scope>NUCLEOTIDE SEQUENCE</scope>
    <source>
        <strain evidence="10">AP13</strain>
    </source>
</reference>
<keyword evidence="7" id="KW-0443">Lipid metabolism</keyword>
<dbReference type="InterPro" id="IPR036291">
    <property type="entry name" value="NAD(P)-bd_dom_sf"/>
</dbReference>
<evidence type="ECO:0000256" key="2">
    <source>
        <dbReference type="ARBA" id="ARBA00006484"/>
    </source>
</evidence>
<dbReference type="Pfam" id="PF00106">
    <property type="entry name" value="adh_short"/>
    <property type="match status" value="1"/>
</dbReference>
<dbReference type="InterPro" id="IPR002347">
    <property type="entry name" value="SDR_fam"/>
</dbReference>
<accession>A0A8T0XAQ6</accession>